<keyword evidence="4" id="KW-1185">Reference proteome</keyword>
<evidence type="ECO:0000313" key="3">
    <source>
        <dbReference type="EMBL" id="SDN42240.1"/>
    </source>
</evidence>
<dbReference type="Pfam" id="PF02342">
    <property type="entry name" value="TerD"/>
    <property type="match status" value="1"/>
</dbReference>
<dbReference type="InterPro" id="IPR003325">
    <property type="entry name" value="TerD"/>
</dbReference>
<dbReference type="Gene3D" id="2.60.60.30">
    <property type="entry name" value="sav2460 like domains"/>
    <property type="match status" value="1"/>
</dbReference>
<dbReference type="Proteomes" id="UP000199063">
    <property type="component" value="Unassembled WGS sequence"/>
</dbReference>
<organism evidence="3 4">
    <name type="scientific">Streptomyces wuyuanensis</name>
    <dbReference type="NCBI Taxonomy" id="1196353"/>
    <lineage>
        <taxon>Bacteria</taxon>
        <taxon>Bacillati</taxon>
        <taxon>Actinomycetota</taxon>
        <taxon>Actinomycetes</taxon>
        <taxon>Kitasatosporales</taxon>
        <taxon>Streptomycetaceae</taxon>
        <taxon>Streptomyces</taxon>
    </lineage>
</organism>
<dbReference type="STRING" id="1196353.SAMN05444921_126122"/>
<protein>
    <submittedName>
        <fullName evidence="3">Tellurium resistance protein TerD</fullName>
    </submittedName>
</protein>
<comment type="similarity">
    <text evidence="1">Belongs to the CAPAB/TerDEXZ family.</text>
</comment>
<dbReference type="RefSeq" id="WP_093660762.1">
    <property type="nucleotide sequence ID" value="NZ_FNHI01000026.1"/>
</dbReference>
<dbReference type="InterPro" id="IPR051324">
    <property type="entry name" value="Stress/Tellurium_Resist"/>
</dbReference>
<feature type="domain" description="TerD" evidence="2">
    <location>
        <begin position="1"/>
        <end position="187"/>
    </location>
</feature>
<reference evidence="4" key="1">
    <citation type="submission" date="2016-10" db="EMBL/GenBank/DDBJ databases">
        <authorList>
            <person name="Varghese N."/>
            <person name="Submissions S."/>
        </authorList>
    </citation>
    <scope>NUCLEOTIDE SEQUENCE [LARGE SCALE GENOMIC DNA]</scope>
    <source>
        <strain evidence="4">CGMCC 4.7042</strain>
    </source>
</reference>
<dbReference type="PANTHER" id="PTHR32097:SF4">
    <property type="entry name" value="GENERAL STRESS PROTEIN 16U"/>
    <property type="match status" value="1"/>
</dbReference>
<dbReference type="OrthoDB" id="56224at2"/>
<dbReference type="CDD" id="cd06974">
    <property type="entry name" value="TerD_like"/>
    <property type="match status" value="1"/>
</dbReference>
<accession>A0A1H0B9C5</accession>
<evidence type="ECO:0000256" key="1">
    <source>
        <dbReference type="ARBA" id="ARBA00008775"/>
    </source>
</evidence>
<proteinExistence type="inferred from homology"/>
<sequence>MSVNLSKGSNFPLTRTEPGIASVVVGLGWTVHSGPGDIDLDASALVLGADGRVLSDQHFVFFNNRSTPENSVRHTGDNKTGHGGGDDEQLAVDFNLLPAQAESVVFVVSIHTEGNAAASTFGRVRDAYIRVVHQATGLEMCRFELTEDAHDQSAMVFGQLHRRDGEWKFRAVGQGYTTGLTGIAKEYGVNV</sequence>
<dbReference type="GeneID" id="40833413"/>
<evidence type="ECO:0000313" key="4">
    <source>
        <dbReference type="Proteomes" id="UP000199063"/>
    </source>
</evidence>
<evidence type="ECO:0000259" key="2">
    <source>
        <dbReference type="Pfam" id="PF02342"/>
    </source>
</evidence>
<dbReference type="AlphaFoldDB" id="A0A1H0B9C5"/>
<dbReference type="EMBL" id="FNHI01000026">
    <property type="protein sequence ID" value="SDN42240.1"/>
    <property type="molecule type" value="Genomic_DNA"/>
</dbReference>
<dbReference type="PANTHER" id="PTHR32097">
    <property type="entry name" value="CAMP-BINDING PROTEIN 1-RELATED"/>
    <property type="match status" value="1"/>
</dbReference>
<name>A0A1H0B9C5_9ACTN</name>
<gene>
    <name evidence="3" type="ORF">SAMN05444921_126122</name>
</gene>